<evidence type="ECO:0000256" key="6">
    <source>
        <dbReference type="SAM" id="Phobius"/>
    </source>
</evidence>
<gene>
    <name evidence="8" type="ORF">EZS28_018963</name>
</gene>
<sequence>MSLKGTKDINQVIYNFAVYLLQHGYVASAHFCLILIHQPMLSVTNDKILMGLVTGNHFIQPMTFGTDPKAIILSEIYESLIFSKTRAILMIEQGYWIGASRLIDDIKIIQLNVIDSRVNYLIKFGKKDKEEGIISNIFNKLNKHSQSPRDSPSPSIQSTKLPPKTEEYYDEQLHTWVFPDNDPEIEGQELIKGVDKKNVAPPPPVR</sequence>
<name>A0A5J4VSX0_9EUKA</name>
<keyword evidence="6" id="KW-1133">Transmembrane helix</keyword>
<feature type="non-terminal residue" evidence="8">
    <location>
        <position position="206"/>
    </location>
</feature>
<organism evidence="8 9">
    <name type="scientific">Streblomastix strix</name>
    <dbReference type="NCBI Taxonomy" id="222440"/>
    <lineage>
        <taxon>Eukaryota</taxon>
        <taxon>Metamonada</taxon>
        <taxon>Preaxostyla</taxon>
        <taxon>Oxymonadida</taxon>
        <taxon>Streblomastigidae</taxon>
        <taxon>Streblomastix</taxon>
    </lineage>
</organism>
<dbReference type="Proteomes" id="UP000324800">
    <property type="component" value="Unassembled WGS sequence"/>
</dbReference>
<evidence type="ECO:0000256" key="2">
    <source>
        <dbReference type="ARBA" id="ARBA00022448"/>
    </source>
</evidence>
<dbReference type="InterPro" id="IPR024298">
    <property type="entry name" value="Sec16_Sec23-bd"/>
</dbReference>
<comment type="subcellular location">
    <subcellularLocation>
        <location evidence="1">Endoplasmic reticulum</location>
    </subcellularLocation>
</comment>
<evidence type="ECO:0000313" key="9">
    <source>
        <dbReference type="Proteomes" id="UP000324800"/>
    </source>
</evidence>
<feature type="region of interest" description="Disordered" evidence="5">
    <location>
        <begin position="187"/>
        <end position="206"/>
    </location>
</feature>
<evidence type="ECO:0000256" key="1">
    <source>
        <dbReference type="ARBA" id="ARBA00004240"/>
    </source>
</evidence>
<accession>A0A5J4VSX0</accession>
<evidence type="ECO:0000256" key="3">
    <source>
        <dbReference type="ARBA" id="ARBA00022824"/>
    </source>
</evidence>
<dbReference type="AlphaFoldDB" id="A0A5J4VSX0"/>
<feature type="transmembrane region" description="Helical" evidence="6">
    <location>
        <begin position="12"/>
        <end position="36"/>
    </location>
</feature>
<evidence type="ECO:0000256" key="4">
    <source>
        <dbReference type="ARBA" id="ARBA00022892"/>
    </source>
</evidence>
<keyword evidence="6" id="KW-0472">Membrane</keyword>
<feature type="domain" description="Sec16 Sec23-binding" evidence="7">
    <location>
        <begin position="7"/>
        <end position="81"/>
    </location>
</feature>
<evidence type="ECO:0000256" key="5">
    <source>
        <dbReference type="SAM" id="MobiDB-lite"/>
    </source>
</evidence>
<evidence type="ECO:0000259" key="7">
    <source>
        <dbReference type="Pfam" id="PF12931"/>
    </source>
</evidence>
<keyword evidence="3" id="KW-0256">Endoplasmic reticulum</keyword>
<evidence type="ECO:0000313" key="8">
    <source>
        <dbReference type="EMBL" id="KAA6385509.1"/>
    </source>
</evidence>
<feature type="compositionally biased region" description="Polar residues" evidence="5">
    <location>
        <begin position="143"/>
        <end position="160"/>
    </location>
</feature>
<keyword evidence="6" id="KW-0812">Transmembrane</keyword>
<proteinExistence type="predicted"/>
<reference evidence="8 9" key="1">
    <citation type="submission" date="2019-03" db="EMBL/GenBank/DDBJ databases">
        <title>Single cell metagenomics reveals metabolic interactions within the superorganism composed of flagellate Streblomastix strix and complex community of Bacteroidetes bacteria on its surface.</title>
        <authorList>
            <person name="Treitli S.C."/>
            <person name="Kolisko M."/>
            <person name="Husnik F."/>
            <person name="Keeling P."/>
            <person name="Hampl V."/>
        </authorList>
    </citation>
    <scope>NUCLEOTIDE SEQUENCE [LARGE SCALE GENOMIC DNA]</scope>
    <source>
        <strain evidence="8">ST1C</strain>
    </source>
</reference>
<dbReference type="GO" id="GO:0016192">
    <property type="term" value="P:vesicle-mediated transport"/>
    <property type="evidence" value="ECO:0007669"/>
    <property type="project" value="UniProtKB-KW"/>
</dbReference>
<dbReference type="EMBL" id="SNRW01005238">
    <property type="protein sequence ID" value="KAA6385509.1"/>
    <property type="molecule type" value="Genomic_DNA"/>
</dbReference>
<comment type="caution">
    <text evidence="8">The sequence shown here is derived from an EMBL/GenBank/DDBJ whole genome shotgun (WGS) entry which is preliminary data.</text>
</comment>
<dbReference type="GO" id="GO:0005783">
    <property type="term" value="C:endoplasmic reticulum"/>
    <property type="evidence" value="ECO:0007669"/>
    <property type="project" value="UniProtKB-SubCell"/>
</dbReference>
<dbReference type="Pfam" id="PF12931">
    <property type="entry name" value="TPR_Sec16"/>
    <property type="match status" value="1"/>
</dbReference>
<keyword evidence="2" id="KW-0813">Transport</keyword>
<feature type="region of interest" description="Disordered" evidence="5">
    <location>
        <begin position="143"/>
        <end position="164"/>
    </location>
</feature>
<protein>
    <recommendedName>
        <fullName evidence="7">Sec16 Sec23-binding domain-containing protein</fullName>
    </recommendedName>
</protein>
<keyword evidence="4" id="KW-0931">ER-Golgi transport</keyword>